<evidence type="ECO:0000256" key="6">
    <source>
        <dbReference type="ARBA" id="ARBA00023136"/>
    </source>
</evidence>
<organism evidence="11 12">
    <name type="scientific">Clupea harengus</name>
    <name type="common">Atlantic herring</name>
    <dbReference type="NCBI Taxonomy" id="7950"/>
    <lineage>
        <taxon>Eukaryota</taxon>
        <taxon>Metazoa</taxon>
        <taxon>Chordata</taxon>
        <taxon>Craniata</taxon>
        <taxon>Vertebrata</taxon>
        <taxon>Euteleostomi</taxon>
        <taxon>Actinopterygii</taxon>
        <taxon>Neopterygii</taxon>
        <taxon>Teleostei</taxon>
        <taxon>Clupei</taxon>
        <taxon>Clupeiformes</taxon>
        <taxon>Clupeoidei</taxon>
        <taxon>Clupeidae</taxon>
        <taxon>Clupea</taxon>
    </lineage>
</organism>
<dbReference type="PANTHER" id="PTHR45822:SF8">
    <property type="entry name" value="FREE FATTY ACID RECEPTOR 3-RELATED"/>
    <property type="match status" value="1"/>
</dbReference>
<evidence type="ECO:0000256" key="2">
    <source>
        <dbReference type="ARBA" id="ARBA00022475"/>
    </source>
</evidence>
<evidence type="ECO:0000256" key="7">
    <source>
        <dbReference type="ARBA" id="ARBA00023170"/>
    </source>
</evidence>
<feature type="domain" description="G-protein coupled receptors family 1 profile" evidence="10">
    <location>
        <begin position="24"/>
        <end position="274"/>
    </location>
</feature>
<dbReference type="OrthoDB" id="5961208at2759"/>
<dbReference type="GO" id="GO:0005886">
    <property type="term" value="C:plasma membrane"/>
    <property type="evidence" value="ECO:0007669"/>
    <property type="project" value="UniProtKB-SubCell"/>
</dbReference>
<dbReference type="AlphaFoldDB" id="A0A6P3VY95"/>
<keyword evidence="8" id="KW-0807">Transducer</keyword>
<evidence type="ECO:0000256" key="9">
    <source>
        <dbReference type="SAM" id="Phobius"/>
    </source>
</evidence>
<accession>A0A6P3VY95</accession>
<keyword evidence="11" id="KW-1185">Reference proteome</keyword>
<dbReference type="Gene3D" id="1.20.1070.10">
    <property type="entry name" value="Rhodopsin 7-helix transmembrane proteins"/>
    <property type="match status" value="1"/>
</dbReference>
<feature type="transmembrane region" description="Helical" evidence="9">
    <location>
        <begin position="125"/>
        <end position="146"/>
    </location>
</feature>
<dbReference type="PRINTS" id="PR00237">
    <property type="entry name" value="GPCRRHODOPSN"/>
</dbReference>
<keyword evidence="2" id="KW-1003">Cell membrane</keyword>
<evidence type="ECO:0000256" key="8">
    <source>
        <dbReference type="ARBA" id="ARBA00023224"/>
    </source>
</evidence>
<comment type="subcellular location">
    <subcellularLocation>
        <location evidence="1">Cell membrane</location>
        <topology evidence="1">Multi-pass membrane protein</topology>
    </subcellularLocation>
</comment>
<keyword evidence="5" id="KW-0297">G-protein coupled receptor</keyword>
<protein>
    <submittedName>
        <fullName evidence="12">Free fatty acid receptor 3-like</fullName>
    </submittedName>
</protein>
<feature type="transmembrane region" description="Helical" evidence="9">
    <location>
        <begin position="83"/>
        <end position="104"/>
    </location>
</feature>
<evidence type="ECO:0000256" key="4">
    <source>
        <dbReference type="ARBA" id="ARBA00022989"/>
    </source>
</evidence>
<proteinExistence type="predicted"/>
<dbReference type="PANTHER" id="PTHR45822">
    <property type="entry name" value="FREE FATTY ACID RECEPTOR 2-RELATED"/>
    <property type="match status" value="1"/>
</dbReference>
<dbReference type="PRINTS" id="PR01904">
    <property type="entry name" value="GPR40FAMILY"/>
</dbReference>
<dbReference type="Pfam" id="PF00001">
    <property type="entry name" value="7tm_1"/>
    <property type="match status" value="1"/>
</dbReference>
<dbReference type="InterPro" id="IPR017452">
    <property type="entry name" value="GPCR_Rhodpsn_7TM"/>
</dbReference>
<dbReference type="KEGG" id="char:105901627"/>
<feature type="transmembrane region" description="Helical" evidence="9">
    <location>
        <begin position="12"/>
        <end position="33"/>
    </location>
</feature>
<sequence>MEIQPNSQVVLAVYIISFVIGLPANILALFTFIKKVRQNPTPVDILLLNLTVSDLVFLVFLPFRMKEAADDMKWNMPYFLCPLSGYIFYIGIYNSTFFLTAISVERYLGVAFPIKYKLNRRPRNAVIFGFVAWGISMAHCSIVYIMQYYDHNNKTAIDPNERDTCYEEFTSKQLSILLPVRLELCIVLFCVPLVICSFCYINFIRILSRLPNISLRKRNRAIGLAVGTMLVFVVCFGPYNLSHVVGYINWKSPTWRKNAVLTSTFNMCLDPFIYYFSSSALRSTFRNLMRRMVDRLRLRCCSRAFYCPSLNCTDADERTHTSNDSSR</sequence>
<feature type="transmembrane region" description="Helical" evidence="9">
    <location>
        <begin position="45"/>
        <end position="63"/>
    </location>
</feature>
<dbReference type="Proteomes" id="UP000515152">
    <property type="component" value="Chromosome 11"/>
</dbReference>
<keyword evidence="3 9" id="KW-0812">Transmembrane</keyword>
<name>A0A6P3VY95_CLUHA</name>
<evidence type="ECO:0000259" key="10">
    <source>
        <dbReference type="PROSITE" id="PS50262"/>
    </source>
</evidence>
<evidence type="ECO:0000313" key="12">
    <source>
        <dbReference type="RefSeq" id="XP_012684564.2"/>
    </source>
</evidence>
<dbReference type="PROSITE" id="PS50262">
    <property type="entry name" value="G_PROTEIN_RECEP_F1_2"/>
    <property type="match status" value="1"/>
</dbReference>
<dbReference type="CDD" id="cd15170">
    <property type="entry name" value="7tmA_FFAR2_FFAR3"/>
    <property type="match status" value="1"/>
</dbReference>
<dbReference type="SUPFAM" id="SSF81321">
    <property type="entry name" value="Family A G protein-coupled receptor-like"/>
    <property type="match status" value="1"/>
</dbReference>
<gene>
    <name evidence="12" type="primary">LOC105901627</name>
</gene>
<feature type="transmembrane region" description="Helical" evidence="9">
    <location>
        <begin position="180"/>
        <end position="201"/>
    </location>
</feature>
<keyword evidence="4 9" id="KW-1133">Transmembrane helix</keyword>
<evidence type="ECO:0000256" key="5">
    <source>
        <dbReference type="ARBA" id="ARBA00023040"/>
    </source>
</evidence>
<evidence type="ECO:0000256" key="3">
    <source>
        <dbReference type="ARBA" id="ARBA00022692"/>
    </source>
</evidence>
<dbReference type="InterPro" id="IPR013312">
    <property type="entry name" value="GPR40-rel_orph"/>
</dbReference>
<evidence type="ECO:0000313" key="11">
    <source>
        <dbReference type="Proteomes" id="UP000515152"/>
    </source>
</evidence>
<dbReference type="GO" id="GO:0071398">
    <property type="term" value="P:cellular response to fatty acid"/>
    <property type="evidence" value="ECO:0007669"/>
    <property type="project" value="TreeGrafter"/>
</dbReference>
<feature type="transmembrane region" description="Helical" evidence="9">
    <location>
        <begin position="259"/>
        <end position="281"/>
    </location>
</feature>
<evidence type="ECO:0000256" key="1">
    <source>
        <dbReference type="ARBA" id="ARBA00004651"/>
    </source>
</evidence>
<dbReference type="RefSeq" id="XP_012684564.2">
    <property type="nucleotide sequence ID" value="XM_012829110.2"/>
</dbReference>
<dbReference type="InterPro" id="IPR000276">
    <property type="entry name" value="GPCR_Rhodpsn"/>
</dbReference>
<keyword evidence="6 9" id="KW-0472">Membrane</keyword>
<keyword evidence="7" id="KW-0675">Receptor</keyword>
<dbReference type="GeneID" id="105901627"/>
<dbReference type="FunFam" id="1.20.1070.10:FF:000173">
    <property type="entry name" value="Free fatty acid receptor 1"/>
    <property type="match status" value="1"/>
</dbReference>
<feature type="transmembrane region" description="Helical" evidence="9">
    <location>
        <begin position="221"/>
        <end position="239"/>
    </location>
</feature>
<reference evidence="12" key="1">
    <citation type="submission" date="2025-08" db="UniProtKB">
        <authorList>
            <consortium name="RefSeq"/>
        </authorList>
    </citation>
    <scope>IDENTIFICATION</scope>
</reference>
<dbReference type="GO" id="GO:0004930">
    <property type="term" value="F:G protein-coupled receptor activity"/>
    <property type="evidence" value="ECO:0007669"/>
    <property type="project" value="UniProtKB-KW"/>
</dbReference>